<name>A0AA49A7H7_9BURK</name>
<evidence type="ECO:0000256" key="2">
    <source>
        <dbReference type="SAM" id="SignalP"/>
    </source>
</evidence>
<reference evidence="3 4" key="1">
    <citation type="submission" date="2020-11" db="EMBL/GenBank/DDBJ databases">
        <authorList>
            <person name="Sun Q."/>
        </authorList>
    </citation>
    <scope>NUCLEOTIDE SEQUENCE [LARGE SCALE GENOMIC DNA]</scope>
    <source>
        <strain evidence="3 4">P8398</strain>
    </source>
</reference>
<organism evidence="3 4">
    <name type="scientific">Massilia antarctica</name>
    <dbReference type="NCBI Taxonomy" id="2765360"/>
    <lineage>
        <taxon>Bacteria</taxon>
        <taxon>Pseudomonadati</taxon>
        <taxon>Pseudomonadota</taxon>
        <taxon>Betaproteobacteria</taxon>
        <taxon>Burkholderiales</taxon>
        <taxon>Oxalobacteraceae</taxon>
        <taxon>Telluria group</taxon>
        <taxon>Massilia</taxon>
    </lineage>
</organism>
<dbReference type="RefSeq" id="WP_206088924.1">
    <property type="nucleotide sequence ID" value="NZ_CP065053.1"/>
</dbReference>
<accession>A0AA49A7H7</accession>
<evidence type="ECO:0000313" key="4">
    <source>
        <dbReference type="Proteomes" id="UP000662888"/>
    </source>
</evidence>
<feature type="chain" id="PRO_5046646773" evidence="2">
    <location>
        <begin position="25"/>
        <end position="758"/>
    </location>
</feature>
<evidence type="ECO:0000256" key="1">
    <source>
        <dbReference type="SAM" id="Coils"/>
    </source>
</evidence>
<dbReference type="EMBL" id="CP065053">
    <property type="protein sequence ID" value="QPI49369.1"/>
    <property type="molecule type" value="Genomic_DNA"/>
</dbReference>
<keyword evidence="1" id="KW-0175">Coiled coil</keyword>
<feature type="signal peptide" evidence="2">
    <location>
        <begin position="1"/>
        <end position="24"/>
    </location>
</feature>
<keyword evidence="4" id="KW-1185">Reference proteome</keyword>
<keyword evidence="2" id="KW-0732">Signal</keyword>
<sequence length="758" mass="83320">MRLTRTCSLLASALLWMAALPASASGGDGYQTNRFASEFQPANAELFASGNLGVLPGSYWRVYHYLAYQAARGRPLNKEQVAALDLNTWHVGSASEWAGVDPEKNSADTWLAARAPYAAQAGLAAAIRIDASADTGDSESYLNCHSDAFRQAGATMSARARLGAGAKPDAWFKLWLQGQDAVFANCEEPPHKFGEPLPKRVVKLPPPLPANAPDWLRDDHAYQTAAANFYARNFDLARTQFQAIGRQPKSAWQALAPYLAARTLIRKAMLDYPLREKQPAARERIEALAQARQELDALAKTSAPARHMATLVEARMNPAERLAALARALDKEPFGPDTPRMLHDYLVLMDKMMDAQPDSARAAKEAMTVWIASMQAGLGAGDVPGDPGQQARRADAIEILRKSWLKQGDSLWLAPLLAMAHANELTATERKAAAAVAATHPLYQTLQYHLARLALLEQQAERADKEIDRLLSAYGKQMSVATTNRFLALKMVSAGTVDDFLKAAPRRPDPVERGAAIDAQAKADATETDEDFGIAISRHLPMAELKILLKHPLLPPGWKSMLQETVFTRALIFNDEETALGLLDAVARTRKSTAHLYARYRKAASGAERKLAGALILVNTPELQPAVVDKNDKARVWGCSGAEGQPPAMAHLVMPAPRFLSAQLTAQALKEQETLLRLPLRTEFLAPTLLEWARTKPADEEAPKALHFLVGSTRMECPYGRAEPEEKQLRARYSREAYEVAHKLYPASKWTKATKYYY</sequence>
<protein>
    <submittedName>
        <fullName evidence="3">Uncharacterized protein</fullName>
    </submittedName>
</protein>
<evidence type="ECO:0000313" key="3">
    <source>
        <dbReference type="EMBL" id="QPI49369.1"/>
    </source>
</evidence>
<dbReference type="Proteomes" id="UP000662888">
    <property type="component" value="Chromosome"/>
</dbReference>
<proteinExistence type="predicted"/>
<feature type="coiled-coil region" evidence="1">
    <location>
        <begin position="446"/>
        <end position="473"/>
    </location>
</feature>
<gene>
    <name evidence="3" type="ORF">IV454_28645</name>
</gene>